<dbReference type="RefSeq" id="WP_101835450.1">
    <property type="nucleotide sequence ID" value="NZ_FZMO01000538.1"/>
</dbReference>
<evidence type="ECO:0000259" key="1">
    <source>
        <dbReference type="SMART" id="SM00849"/>
    </source>
</evidence>
<dbReference type="Gene3D" id="3.60.15.10">
    <property type="entry name" value="Ribonuclease Z/Hydroxyacylglutathione hydrolase-like"/>
    <property type="match status" value="1"/>
</dbReference>
<sequence>MRLTVLGCRQGMPADGQPSSSYLVETGSARLLLDCGPGAATALSSVAHPSDLDAIIISHLHADHCYDLLTVGKTLLSGRLRDPKRFPTLRDAARHEWPPIPLYVPKGGRSKLDTLASVFPVPHFPVLDRSFDVAFDVHEYEPADTFTVGDNAISMHRMNHSLLNCGTRLESPEGSFAFTGDTAYTPDLVTLARDVDLFLSEATLEEPDVTAHGHLCAAEAGDAAAAAEVGQLVLTHFITADETWLKARKADAERSFRGPVHLAAPGRTFDIRPGGGTR</sequence>
<name>A0A2I2L0N9_9ACTN</name>
<dbReference type="OrthoDB" id="9800940at2"/>
<dbReference type="PANTHER" id="PTHR46018">
    <property type="entry name" value="ZINC PHOSPHODIESTERASE ELAC PROTEIN 1"/>
    <property type="match status" value="1"/>
</dbReference>
<dbReference type="CDD" id="cd07716">
    <property type="entry name" value="RNaseZ_short-form-like_MBL-fold"/>
    <property type="match status" value="1"/>
</dbReference>
<evidence type="ECO:0000313" key="2">
    <source>
        <dbReference type="EMBL" id="SNQ51491.1"/>
    </source>
</evidence>
<feature type="domain" description="Metallo-beta-lactamase" evidence="1">
    <location>
        <begin position="18"/>
        <end position="214"/>
    </location>
</feature>
<dbReference type="PANTHER" id="PTHR46018:SF4">
    <property type="entry name" value="METALLO-HYDROLASE YHFI-RELATED"/>
    <property type="match status" value="1"/>
</dbReference>
<dbReference type="InterPro" id="IPR001279">
    <property type="entry name" value="Metallo-B-lactamas"/>
</dbReference>
<proteinExistence type="predicted"/>
<organism evidence="2 3">
    <name type="scientific">Frankia canadensis</name>
    <dbReference type="NCBI Taxonomy" id="1836972"/>
    <lineage>
        <taxon>Bacteria</taxon>
        <taxon>Bacillati</taxon>
        <taxon>Actinomycetota</taxon>
        <taxon>Actinomycetes</taxon>
        <taxon>Frankiales</taxon>
        <taxon>Frankiaceae</taxon>
        <taxon>Frankia</taxon>
    </lineage>
</organism>
<dbReference type="SUPFAM" id="SSF56281">
    <property type="entry name" value="Metallo-hydrolase/oxidoreductase"/>
    <property type="match status" value="1"/>
</dbReference>
<dbReference type="GO" id="GO:0042781">
    <property type="term" value="F:3'-tRNA processing endoribonuclease activity"/>
    <property type="evidence" value="ECO:0007669"/>
    <property type="project" value="TreeGrafter"/>
</dbReference>
<dbReference type="SMART" id="SM00849">
    <property type="entry name" value="Lactamase_B"/>
    <property type="match status" value="1"/>
</dbReference>
<dbReference type="Pfam" id="PF12706">
    <property type="entry name" value="Lactamase_B_2"/>
    <property type="match status" value="1"/>
</dbReference>
<protein>
    <submittedName>
        <fullName evidence="2">Beta-lactamase domain protein</fullName>
    </submittedName>
</protein>
<evidence type="ECO:0000313" key="3">
    <source>
        <dbReference type="Proteomes" id="UP000234331"/>
    </source>
</evidence>
<dbReference type="EMBL" id="FZMO01000538">
    <property type="protein sequence ID" value="SNQ51491.1"/>
    <property type="molecule type" value="Genomic_DNA"/>
</dbReference>
<accession>A0A2I2L0N9</accession>
<dbReference type="InterPro" id="IPR036866">
    <property type="entry name" value="RibonucZ/Hydroxyglut_hydro"/>
</dbReference>
<keyword evidence="3" id="KW-1185">Reference proteome</keyword>
<gene>
    <name evidence="2" type="ORF">FRACA_710015</name>
</gene>
<dbReference type="AlphaFoldDB" id="A0A2I2L0N9"/>
<reference evidence="2 3" key="1">
    <citation type="submission" date="2017-06" db="EMBL/GenBank/DDBJ databases">
        <authorList>
            <person name="Kim H.J."/>
            <person name="Triplett B.A."/>
        </authorList>
    </citation>
    <scope>NUCLEOTIDE SEQUENCE [LARGE SCALE GENOMIC DNA]</scope>
    <source>
        <strain evidence="2">FRACA_ARgP5</strain>
    </source>
</reference>
<dbReference type="Proteomes" id="UP000234331">
    <property type="component" value="Unassembled WGS sequence"/>
</dbReference>